<gene>
    <name evidence="2" type="ORF">M9Y10_002094</name>
</gene>
<keyword evidence="3" id="KW-1185">Reference proteome</keyword>
<reference evidence="2 3" key="1">
    <citation type="submission" date="2024-04" db="EMBL/GenBank/DDBJ databases">
        <title>Tritrichomonas musculus Genome.</title>
        <authorList>
            <person name="Alves-Ferreira E."/>
            <person name="Grigg M."/>
            <person name="Lorenzi H."/>
            <person name="Galac M."/>
        </authorList>
    </citation>
    <scope>NUCLEOTIDE SEQUENCE [LARGE SCALE GENOMIC DNA]</scope>
    <source>
        <strain evidence="2 3">EAF2021</strain>
    </source>
</reference>
<evidence type="ECO:0000313" key="3">
    <source>
        <dbReference type="Proteomes" id="UP001470230"/>
    </source>
</evidence>
<dbReference type="Proteomes" id="UP001470230">
    <property type="component" value="Unassembled WGS sequence"/>
</dbReference>
<feature type="domain" description="Nuclear transport factor 2" evidence="1">
    <location>
        <begin position="269"/>
        <end position="391"/>
    </location>
</feature>
<organism evidence="2 3">
    <name type="scientific">Tritrichomonas musculus</name>
    <dbReference type="NCBI Taxonomy" id="1915356"/>
    <lineage>
        <taxon>Eukaryota</taxon>
        <taxon>Metamonada</taxon>
        <taxon>Parabasalia</taxon>
        <taxon>Tritrichomonadida</taxon>
        <taxon>Tritrichomonadidae</taxon>
        <taxon>Tritrichomonas</taxon>
    </lineage>
</organism>
<protein>
    <recommendedName>
        <fullName evidence="1">Nuclear transport factor 2 domain-containing protein</fullName>
    </recommendedName>
</protein>
<name>A0ABR2L970_9EUKA</name>
<evidence type="ECO:0000313" key="2">
    <source>
        <dbReference type="EMBL" id="KAK8899772.1"/>
    </source>
</evidence>
<accession>A0ABR2L970</accession>
<dbReference type="InterPro" id="IPR002075">
    <property type="entry name" value="NTF2_dom"/>
</dbReference>
<proteinExistence type="predicted"/>
<dbReference type="Pfam" id="PF22602">
    <property type="entry name" value="NXF_NTF2"/>
    <property type="match status" value="1"/>
</dbReference>
<dbReference type="InterPro" id="IPR032710">
    <property type="entry name" value="NTF2-like_dom_sf"/>
</dbReference>
<dbReference type="EMBL" id="JAPFFF010000001">
    <property type="protein sequence ID" value="KAK8899772.1"/>
    <property type="molecule type" value="Genomic_DNA"/>
</dbReference>
<sequence length="397" mass="46187">MKNREKYSNDKKYGISIGPIGDDPDSVIENILRFVKDKNEGKDIHIENKKISPDQLFAVFTVNSMEESRAFTDLNGYNNILISRVDIREWKRTCEILQENFPNMVHDQKTLNLSCLPEMGITDNLYFPQNTSFVLFCSALLCQQEKVNVKKLVYKGNNITNLQGFYPVSIFFPNLKKIVIPKNVEVADIFKEIYKIVQDDSNEYHLTQENPWDKIGFPIITYPNTFLTDPDITERSTHYHLHMYKPVKLNPDFIGNSIVIEFYKQAWEDIESLSKFYVNDTIFSITVNYHSPNSPLCYYDKFSRNLLFANNINNYIIGKDNIVLAQKELFGDHFYAYVTSVHEMIMLPQYISIVTHGVFQLNDDVMGFDRTMNVAFNETQSAIINDHILIRSPEKPQ</sequence>
<dbReference type="Gene3D" id="3.10.450.50">
    <property type="match status" value="1"/>
</dbReference>
<comment type="caution">
    <text evidence="2">The sequence shown here is derived from an EMBL/GenBank/DDBJ whole genome shotgun (WGS) entry which is preliminary data.</text>
</comment>
<evidence type="ECO:0000259" key="1">
    <source>
        <dbReference type="Pfam" id="PF22602"/>
    </source>
</evidence>
<dbReference type="SUPFAM" id="SSF54427">
    <property type="entry name" value="NTF2-like"/>
    <property type="match status" value="1"/>
</dbReference>